<dbReference type="Pfam" id="PF00106">
    <property type="entry name" value="adh_short"/>
    <property type="match status" value="1"/>
</dbReference>
<dbReference type="PANTHER" id="PTHR43490:SF98">
    <property type="entry name" value="OS02G0640600 PROTEIN"/>
    <property type="match status" value="1"/>
</dbReference>
<evidence type="ECO:0000256" key="2">
    <source>
        <dbReference type="ARBA" id="ARBA00022857"/>
    </source>
</evidence>
<dbReference type="OrthoDB" id="7289984at2759"/>
<dbReference type="Proteomes" id="UP000295252">
    <property type="component" value="Chromosome IV"/>
</dbReference>
<comment type="similarity">
    <text evidence="1">Belongs to the short-chain dehydrogenases/reductases (SDR) family.</text>
</comment>
<evidence type="ECO:0000256" key="1">
    <source>
        <dbReference type="ARBA" id="ARBA00006484"/>
    </source>
</evidence>
<dbReference type="EMBL" id="HG739119">
    <property type="protein sequence ID" value="CDP08859.1"/>
    <property type="molecule type" value="Genomic_DNA"/>
</dbReference>
<dbReference type="InParanoid" id="A0A068UKU6"/>
<accession>A0A068UKU6</accession>
<dbReference type="PANTHER" id="PTHR43490">
    <property type="entry name" value="(+)-NEOMENTHOL DEHYDROGENASE"/>
    <property type="match status" value="1"/>
</dbReference>
<dbReference type="AlphaFoldDB" id="A0A068UKU6"/>
<dbReference type="GO" id="GO:0016491">
    <property type="term" value="F:oxidoreductase activity"/>
    <property type="evidence" value="ECO:0007669"/>
    <property type="project" value="UniProtKB-KW"/>
</dbReference>
<evidence type="ECO:0000313" key="5">
    <source>
        <dbReference type="Proteomes" id="UP000295252"/>
    </source>
</evidence>
<organism evidence="4 5">
    <name type="scientific">Coffea canephora</name>
    <name type="common">Robusta coffee</name>
    <dbReference type="NCBI Taxonomy" id="49390"/>
    <lineage>
        <taxon>Eukaryota</taxon>
        <taxon>Viridiplantae</taxon>
        <taxon>Streptophyta</taxon>
        <taxon>Embryophyta</taxon>
        <taxon>Tracheophyta</taxon>
        <taxon>Spermatophyta</taxon>
        <taxon>Magnoliopsida</taxon>
        <taxon>eudicotyledons</taxon>
        <taxon>Gunneridae</taxon>
        <taxon>Pentapetalae</taxon>
        <taxon>asterids</taxon>
        <taxon>lamiids</taxon>
        <taxon>Gentianales</taxon>
        <taxon>Rubiaceae</taxon>
        <taxon>Ixoroideae</taxon>
        <taxon>Gardenieae complex</taxon>
        <taxon>Bertiereae - Coffeeae clade</taxon>
        <taxon>Coffeeae</taxon>
        <taxon>Coffea</taxon>
    </lineage>
</organism>
<gene>
    <name evidence="4" type="ORF">GSCOC_T00027975001</name>
</gene>
<name>A0A068UKU6_COFCA</name>
<sequence>MPSLGRTKLAKTIFIFDRYAVVIEANKGIGFEICRQLASQEITVVLNARDERRGLDSFHKLKGTDALSSDLLFHQLDVAEPSSVASIAEFIKARFGRLDILVNNAGVGGSIVDSEAFKKAVVSFLCKLKLAKIEFAIGFKIAFFF</sequence>
<keyword evidence="3" id="KW-0560">Oxidoreductase</keyword>
<dbReference type="PRINTS" id="PR00081">
    <property type="entry name" value="GDHRDH"/>
</dbReference>
<reference evidence="5" key="1">
    <citation type="journal article" date="2014" name="Science">
        <title>The coffee genome provides insight into the convergent evolution of caffeine biosynthesis.</title>
        <authorList>
            <person name="Denoeud F."/>
            <person name="Carretero-Paulet L."/>
            <person name="Dereeper A."/>
            <person name="Droc G."/>
            <person name="Guyot R."/>
            <person name="Pietrella M."/>
            <person name="Zheng C."/>
            <person name="Alberti A."/>
            <person name="Anthony F."/>
            <person name="Aprea G."/>
            <person name="Aury J.M."/>
            <person name="Bento P."/>
            <person name="Bernard M."/>
            <person name="Bocs S."/>
            <person name="Campa C."/>
            <person name="Cenci A."/>
            <person name="Combes M.C."/>
            <person name="Crouzillat D."/>
            <person name="Da Silva C."/>
            <person name="Daddiego L."/>
            <person name="De Bellis F."/>
            <person name="Dussert S."/>
            <person name="Garsmeur O."/>
            <person name="Gayraud T."/>
            <person name="Guignon V."/>
            <person name="Jahn K."/>
            <person name="Jamilloux V."/>
            <person name="Joet T."/>
            <person name="Labadie K."/>
            <person name="Lan T."/>
            <person name="Leclercq J."/>
            <person name="Lepelley M."/>
            <person name="Leroy T."/>
            <person name="Li L.T."/>
            <person name="Librado P."/>
            <person name="Lopez L."/>
            <person name="Munoz A."/>
            <person name="Noel B."/>
            <person name="Pallavicini A."/>
            <person name="Perrotta G."/>
            <person name="Poncet V."/>
            <person name="Pot D."/>
            <person name="Priyono X."/>
            <person name="Rigoreau M."/>
            <person name="Rouard M."/>
            <person name="Rozas J."/>
            <person name="Tranchant-Dubreuil C."/>
            <person name="VanBuren R."/>
            <person name="Zhang Q."/>
            <person name="Andrade A.C."/>
            <person name="Argout X."/>
            <person name="Bertrand B."/>
            <person name="de Kochko A."/>
            <person name="Graziosi G."/>
            <person name="Henry R.J."/>
            <person name="Jayarama X."/>
            <person name="Ming R."/>
            <person name="Nagai C."/>
            <person name="Rounsley S."/>
            <person name="Sankoff D."/>
            <person name="Giuliano G."/>
            <person name="Albert V.A."/>
            <person name="Wincker P."/>
            <person name="Lashermes P."/>
        </authorList>
    </citation>
    <scope>NUCLEOTIDE SEQUENCE [LARGE SCALE GENOMIC DNA]</scope>
    <source>
        <strain evidence="5">cv. DH200-94</strain>
    </source>
</reference>
<dbReference type="Gramene" id="CDP08859">
    <property type="protein sequence ID" value="CDP08859"/>
    <property type="gene ID" value="GSCOC_T00027975001"/>
</dbReference>
<evidence type="ECO:0000256" key="3">
    <source>
        <dbReference type="ARBA" id="ARBA00023002"/>
    </source>
</evidence>
<proteinExistence type="inferred from homology"/>
<keyword evidence="2" id="KW-0521">NADP</keyword>
<dbReference type="Gene3D" id="3.40.50.720">
    <property type="entry name" value="NAD(P)-binding Rossmann-like Domain"/>
    <property type="match status" value="1"/>
</dbReference>
<dbReference type="STRING" id="49390.A0A068UKU6"/>
<dbReference type="GO" id="GO:0016020">
    <property type="term" value="C:membrane"/>
    <property type="evidence" value="ECO:0007669"/>
    <property type="project" value="TreeGrafter"/>
</dbReference>
<keyword evidence="5" id="KW-1185">Reference proteome</keyword>
<dbReference type="InterPro" id="IPR036291">
    <property type="entry name" value="NAD(P)-bd_dom_sf"/>
</dbReference>
<dbReference type="OMA" id="EKEIPGW"/>
<dbReference type="PhylomeDB" id="A0A068UKU6"/>
<protein>
    <submittedName>
        <fullName evidence="4">Uncharacterized protein</fullName>
    </submittedName>
</protein>
<evidence type="ECO:0000313" key="4">
    <source>
        <dbReference type="EMBL" id="CDP08859.1"/>
    </source>
</evidence>
<dbReference type="SUPFAM" id="SSF51735">
    <property type="entry name" value="NAD(P)-binding Rossmann-fold domains"/>
    <property type="match status" value="1"/>
</dbReference>
<dbReference type="InterPro" id="IPR002347">
    <property type="entry name" value="SDR_fam"/>
</dbReference>